<gene>
    <name evidence="1" type="ORF">KVG96_08730</name>
</gene>
<dbReference type="RefSeq" id="WP_217891645.1">
    <property type="nucleotide sequence ID" value="NZ_JAHSTS010000001.1"/>
</dbReference>
<keyword evidence="2" id="KW-1185">Reference proteome</keyword>
<dbReference type="Proteomes" id="UP000765224">
    <property type="component" value="Unassembled WGS sequence"/>
</dbReference>
<organism evidence="1 2">
    <name type="scientific">Pseudomonas ekonensis</name>
    <dbReference type="NCBI Taxonomy" id="2842353"/>
    <lineage>
        <taxon>Bacteria</taxon>
        <taxon>Pseudomonadati</taxon>
        <taxon>Pseudomonadota</taxon>
        <taxon>Gammaproteobacteria</taxon>
        <taxon>Pseudomonadales</taxon>
        <taxon>Pseudomonadaceae</taxon>
        <taxon>Pseudomonas</taxon>
    </lineage>
</organism>
<comment type="caution">
    <text evidence="1">The sequence shown here is derived from an EMBL/GenBank/DDBJ whole genome shotgun (WGS) entry which is preliminary data.</text>
</comment>
<evidence type="ECO:0000313" key="1">
    <source>
        <dbReference type="EMBL" id="MBV4458029.1"/>
    </source>
</evidence>
<dbReference type="EMBL" id="JAHSTS010000001">
    <property type="protein sequence ID" value="MBV4458029.1"/>
    <property type="molecule type" value="Genomic_DNA"/>
</dbReference>
<reference evidence="1 2" key="1">
    <citation type="submission" date="2021-06" db="EMBL/GenBank/DDBJ databases">
        <title>Updating the genus Pseudomonas: Description of 43 new species and partition of the Pseudomonas putida group.</title>
        <authorList>
            <person name="Girard L."/>
            <person name="Lood C."/>
            <person name="Vandamme P."/>
            <person name="Rokni-Zadeh H."/>
            <person name="Van Noort V."/>
            <person name="Hofte M."/>
            <person name="Lavigne R."/>
            <person name="De Mot R."/>
        </authorList>
    </citation>
    <scope>NUCLEOTIDE SEQUENCE [LARGE SCALE GENOMIC DNA]</scope>
    <source>
        <strain evidence="1 2">COR58</strain>
    </source>
</reference>
<evidence type="ECO:0000313" key="2">
    <source>
        <dbReference type="Proteomes" id="UP000765224"/>
    </source>
</evidence>
<protein>
    <submittedName>
        <fullName evidence="1">Uncharacterized protein</fullName>
    </submittedName>
</protein>
<name>A0ABS6PCT1_9PSED</name>
<accession>A0ABS6PCT1</accession>
<sequence>MNNSMKASISYWNETFVGDNDFALRLVGDWYHLQARQDMPNGDYHYLDFRVPKSIADTGEPVTLTLVADPVSPEQGRGTYSRFSASHADILNSRSGVMLLSFDAQAQRMKGSFQFQAKLGETLINISEGSFDLTGITDGVGDATGRGTFTATSAWGDFRADEVSIELKEPPIDPSRYWEVVGRMEKATELPPSKSNIALIIKEHVNTGTHELKNNPDVRVSYFRSLEGIFPAVAGTLTLTSLPASGHAQGTLAADFMDKNDQTVRVTGDFDIQSVVGKTRRHHGQD</sequence>
<proteinExistence type="predicted"/>